<dbReference type="InterPro" id="IPR018948">
    <property type="entry name" value="GTP-bd_TrmE_N"/>
</dbReference>
<accession>A0A318SJ10</accession>
<comment type="cofactor">
    <cofactor evidence="6">
        <name>K(+)</name>
        <dbReference type="ChEBI" id="CHEBI:29103"/>
    </cofactor>
    <text evidence="6">Binds 1 potassium ion per subunit.</text>
</comment>
<dbReference type="NCBIfam" id="NF003661">
    <property type="entry name" value="PRK05291.1-3"/>
    <property type="match status" value="1"/>
</dbReference>
<dbReference type="EMBL" id="QJTC01000007">
    <property type="protein sequence ID" value="PYE78378.1"/>
    <property type="molecule type" value="Genomic_DNA"/>
</dbReference>
<dbReference type="GO" id="GO:0003924">
    <property type="term" value="F:GTPase activity"/>
    <property type="evidence" value="ECO:0007669"/>
    <property type="project" value="UniProtKB-UniRule"/>
</dbReference>
<comment type="function">
    <text evidence="6">Exhibits a very high intrinsic GTPase hydrolysis rate. Involved in the addition of a carboxymethylaminomethyl (cmnm) group at the wobble position (U34) of certain tRNAs, forming tRNA-cmnm(5)s(2)U34.</text>
</comment>
<dbReference type="GO" id="GO:0030488">
    <property type="term" value="P:tRNA methylation"/>
    <property type="evidence" value="ECO:0007669"/>
    <property type="project" value="TreeGrafter"/>
</dbReference>
<dbReference type="Pfam" id="PF01926">
    <property type="entry name" value="MMR_HSR1"/>
    <property type="match status" value="1"/>
</dbReference>
<evidence type="ECO:0000256" key="5">
    <source>
        <dbReference type="ARBA" id="ARBA00023134"/>
    </source>
</evidence>
<feature type="binding site" evidence="6">
    <location>
        <position position="83"/>
    </location>
    <ligand>
        <name>(6S)-5-formyl-5,6,7,8-tetrahydrofolate</name>
        <dbReference type="ChEBI" id="CHEBI:57457"/>
    </ligand>
</feature>
<dbReference type="InterPro" id="IPR031168">
    <property type="entry name" value="G_TrmE"/>
</dbReference>
<dbReference type="EC" id="3.6.-.-" evidence="6"/>
<keyword evidence="2 6" id="KW-0819">tRNA processing</keyword>
<dbReference type="InterPro" id="IPR004520">
    <property type="entry name" value="GTPase_MnmE"/>
</dbReference>
<name>A0A318SJ10_9BURK</name>
<dbReference type="Gene3D" id="3.30.1360.120">
    <property type="entry name" value="Probable tRNA modification gtpase trme, domain 1"/>
    <property type="match status" value="1"/>
</dbReference>
<dbReference type="NCBIfam" id="TIGR00450">
    <property type="entry name" value="mnmE_trmE_thdF"/>
    <property type="match status" value="1"/>
</dbReference>
<feature type="binding site" evidence="6">
    <location>
        <position position="481"/>
    </location>
    <ligand>
        <name>(6S)-5-formyl-5,6,7,8-tetrahydrofolate</name>
        <dbReference type="ChEBI" id="CHEBI:57457"/>
    </ligand>
</feature>
<comment type="subcellular location">
    <subcellularLocation>
        <location evidence="6">Cytoplasm</location>
    </subcellularLocation>
</comment>
<feature type="binding site" evidence="6">
    <location>
        <position position="267"/>
    </location>
    <ligand>
        <name>Mg(2+)</name>
        <dbReference type="ChEBI" id="CHEBI:18420"/>
    </ligand>
</feature>
<keyword evidence="10" id="KW-1185">Reference proteome</keyword>
<dbReference type="SUPFAM" id="SSF52540">
    <property type="entry name" value="P-loop containing nucleoside triphosphate hydrolases"/>
    <property type="match status" value="1"/>
</dbReference>
<comment type="subunit">
    <text evidence="6">Homodimer. Heterotetramer of two MnmE and two MnmG subunits.</text>
</comment>
<dbReference type="GO" id="GO:0002098">
    <property type="term" value="P:tRNA wobble uridine modification"/>
    <property type="evidence" value="ECO:0007669"/>
    <property type="project" value="TreeGrafter"/>
</dbReference>
<evidence type="ECO:0000256" key="4">
    <source>
        <dbReference type="ARBA" id="ARBA00022958"/>
    </source>
</evidence>
<dbReference type="NCBIfam" id="TIGR00231">
    <property type="entry name" value="small_GTP"/>
    <property type="match status" value="1"/>
</dbReference>
<dbReference type="InterPro" id="IPR025867">
    <property type="entry name" value="MnmE_helical"/>
</dbReference>
<keyword evidence="6" id="KW-0460">Magnesium</keyword>
<dbReference type="Proteomes" id="UP000247540">
    <property type="component" value="Unassembled WGS sequence"/>
</dbReference>
<feature type="binding site" evidence="6">
    <location>
        <position position="242"/>
    </location>
    <ligand>
        <name>K(+)</name>
        <dbReference type="ChEBI" id="CHEBI:29103"/>
    </ligand>
</feature>
<comment type="similarity">
    <text evidence="1 6 7">Belongs to the TRAFAC class TrmE-Era-EngA-EngB-Septin-like GTPase superfamily. TrmE GTPase family.</text>
</comment>
<keyword evidence="6" id="KW-0378">Hydrolase</keyword>
<dbReference type="CDD" id="cd14858">
    <property type="entry name" value="TrmE_N"/>
    <property type="match status" value="1"/>
</dbReference>
<keyword evidence="4 6" id="KW-0630">Potassium</keyword>
<keyword evidence="6" id="KW-0479">Metal-binding</keyword>
<dbReference type="CDD" id="cd04164">
    <property type="entry name" value="trmE"/>
    <property type="match status" value="1"/>
</dbReference>
<reference evidence="9 10" key="1">
    <citation type="submission" date="2018-06" db="EMBL/GenBank/DDBJ databases">
        <title>Genomic Encyclopedia of Type Strains, Phase III (KMG-III): the genomes of soil and plant-associated and newly described type strains.</title>
        <authorList>
            <person name="Whitman W."/>
        </authorList>
    </citation>
    <scope>NUCLEOTIDE SEQUENCE [LARGE SCALE GENOMIC DNA]</scope>
    <source>
        <strain evidence="9 10">CECT 7646</strain>
    </source>
</reference>
<feature type="domain" description="TrmE-type G" evidence="8">
    <location>
        <begin position="232"/>
        <end position="403"/>
    </location>
</feature>
<evidence type="ECO:0000313" key="10">
    <source>
        <dbReference type="Proteomes" id="UP000247540"/>
    </source>
</evidence>
<dbReference type="PANTHER" id="PTHR42714:SF2">
    <property type="entry name" value="TRNA MODIFICATION GTPASE GTPBP3, MITOCHONDRIAL"/>
    <property type="match status" value="1"/>
</dbReference>
<feature type="binding site" evidence="6">
    <location>
        <position position="136"/>
    </location>
    <ligand>
        <name>(6S)-5-formyl-5,6,7,8-tetrahydrofolate</name>
        <dbReference type="ChEBI" id="CHEBI:57457"/>
    </ligand>
</feature>
<sequence length="481" mass="50790">MYDHRHDPIAAIATAPGRGGVGIVRISSGADLDALARALCGRALPAREACYVPFRDAAGQPIDQGIALRFAAPHSYTAEHVLELQAHGGPVVLQLLLARCLEAAAETDPATGRPRLPRLRLARPGEFTERAFLNDKLDLAQAEAVADLIDASTEAAARSASRSLAGAFSAEIGALRDALVHLRMLVEATLDFPEEEIDFLRKADADGQLSKLEQTLSQVLQRARQGALLREGITVVIAGQPNAGKSSLLNALAGAELAIVTPIAGTTRDKVAQTIQIEGVPVHVVDTAGLRDSDDAVERIGIARAWNEIAKADAVLFLHDLTRVDAIDYIAGDRLVASAMATKVSEKVPVLHLWNKVDAADPGDTLPVPEGAASPAADDMLRVSALTGEGLDALRRRLLQIAGWQSAPEGLYLARERHVQALRQVGGHLTEAAAHSAAQAGALDLLAEELRLAQNALNAITGAFGADDLLGVIFSRFCIGK</sequence>
<feature type="binding site" evidence="6">
    <location>
        <position position="261"/>
    </location>
    <ligand>
        <name>K(+)</name>
        <dbReference type="ChEBI" id="CHEBI:29103"/>
    </ligand>
</feature>
<evidence type="ECO:0000256" key="3">
    <source>
        <dbReference type="ARBA" id="ARBA00022741"/>
    </source>
</evidence>
<dbReference type="HAMAP" id="MF_00379">
    <property type="entry name" value="GTPase_MnmE"/>
    <property type="match status" value="1"/>
</dbReference>
<dbReference type="InterPro" id="IPR005225">
    <property type="entry name" value="Small_GTP-bd"/>
</dbReference>
<dbReference type="InterPro" id="IPR006073">
    <property type="entry name" value="GTP-bd"/>
</dbReference>
<evidence type="ECO:0000313" key="9">
    <source>
        <dbReference type="EMBL" id="PYE78378.1"/>
    </source>
</evidence>
<dbReference type="GO" id="GO:0046872">
    <property type="term" value="F:metal ion binding"/>
    <property type="evidence" value="ECO:0007669"/>
    <property type="project" value="UniProtKB-KW"/>
</dbReference>
<dbReference type="OrthoDB" id="9805918at2"/>
<feature type="binding site" evidence="6">
    <location>
        <begin position="242"/>
        <end position="247"/>
    </location>
    <ligand>
        <name>GTP</name>
        <dbReference type="ChEBI" id="CHEBI:37565"/>
    </ligand>
</feature>
<gene>
    <name evidence="6" type="primary">mnmE</name>
    <name evidence="6" type="synonym">trmE</name>
    <name evidence="9" type="ORF">DFQ15_10728</name>
</gene>
<evidence type="ECO:0000256" key="1">
    <source>
        <dbReference type="ARBA" id="ARBA00011043"/>
    </source>
</evidence>
<comment type="caution">
    <text evidence="9">The sequence shown here is derived from an EMBL/GenBank/DDBJ whole genome shotgun (WGS) entry which is preliminary data.</text>
</comment>
<feature type="binding site" evidence="6">
    <location>
        <begin position="286"/>
        <end position="289"/>
    </location>
    <ligand>
        <name>GTP</name>
        <dbReference type="ChEBI" id="CHEBI:37565"/>
    </ligand>
</feature>
<feature type="binding site" evidence="6">
    <location>
        <position position="246"/>
    </location>
    <ligand>
        <name>Mg(2+)</name>
        <dbReference type="ChEBI" id="CHEBI:18420"/>
    </ligand>
</feature>
<dbReference type="GO" id="GO:0005525">
    <property type="term" value="F:GTP binding"/>
    <property type="evidence" value="ECO:0007669"/>
    <property type="project" value="UniProtKB-UniRule"/>
</dbReference>
<comment type="caution">
    <text evidence="6">Lacks conserved residue(s) required for the propagation of feature annotation.</text>
</comment>
<dbReference type="Pfam" id="PF10396">
    <property type="entry name" value="TrmE_N"/>
    <property type="match status" value="1"/>
</dbReference>
<feature type="binding site" evidence="6">
    <location>
        <position position="266"/>
    </location>
    <ligand>
        <name>K(+)</name>
        <dbReference type="ChEBI" id="CHEBI:29103"/>
    </ligand>
</feature>
<dbReference type="Pfam" id="PF12631">
    <property type="entry name" value="MnmE_helical"/>
    <property type="match status" value="1"/>
</dbReference>
<dbReference type="PROSITE" id="PS51709">
    <property type="entry name" value="G_TRME"/>
    <property type="match status" value="1"/>
</dbReference>
<keyword evidence="3 6" id="KW-0547">Nucleotide-binding</keyword>
<organism evidence="9 10">
    <name type="scientific">Xylophilus ampelinus</name>
    <dbReference type="NCBI Taxonomy" id="54067"/>
    <lineage>
        <taxon>Bacteria</taxon>
        <taxon>Pseudomonadati</taxon>
        <taxon>Pseudomonadota</taxon>
        <taxon>Betaproteobacteria</taxon>
        <taxon>Burkholderiales</taxon>
        <taxon>Xylophilus</taxon>
    </lineage>
</organism>
<feature type="binding site" evidence="6">
    <location>
        <position position="25"/>
    </location>
    <ligand>
        <name>(6S)-5-formyl-5,6,7,8-tetrahydrofolate</name>
        <dbReference type="ChEBI" id="CHEBI:57457"/>
    </ligand>
</feature>
<protein>
    <recommendedName>
        <fullName evidence="6">tRNA modification GTPase MnmE</fullName>
        <ecNumber evidence="6">3.6.-.-</ecNumber>
    </recommendedName>
</protein>
<dbReference type="SUPFAM" id="SSF116878">
    <property type="entry name" value="TrmE connector domain"/>
    <property type="match status" value="1"/>
</dbReference>
<evidence type="ECO:0000256" key="7">
    <source>
        <dbReference type="RuleBase" id="RU003313"/>
    </source>
</evidence>
<dbReference type="InterPro" id="IPR027368">
    <property type="entry name" value="MnmE_dom2"/>
</dbReference>
<keyword evidence="6" id="KW-0963">Cytoplasm</keyword>
<dbReference type="PANTHER" id="PTHR42714">
    <property type="entry name" value="TRNA MODIFICATION GTPASE GTPBP3"/>
    <property type="match status" value="1"/>
</dbReference>
<dbReference type="GO" id="GO:0005829">
    <property type="term" value="C:cytosol"/>
    <property type="evidence" value="ECO:0007669"/>
    <property type="project" value="TreeGrafter"/>
</dbReference>
<feature type="binding site" evidence="6">
    <location>
        <begin position="261"/>
        <end position="267"/>
    </location>
    <ligand>
        <name>GTP</name>
        <dbReference type="ChEBI" id="CHEBI:37565"/>
    </ligand>
</feature>
<dbReference type="AlphaFoldDB" id="A0A318SJ10"/>
<dbReference type="InterPro" id="IPR027417">
    <property type="entry name" value="P-loop_NTPase"/>
</dbReference>
<evidence type="ECO:0000256" key="2">
    <source>
        <dbReference type="ARBA" id="ARBA00022694"/>
    </source>
</evidence>
<dbReference type="RefSeq" id="WP_110465186.1">
    <property type="nucleotide sequence ID" value="NZ_QJTC01000007.1"/>
</dbReference>
<dbReference type="Gene3D" id="3.40.50.300">
    <property type="entry name" value="P-loop containing nucleotide triphosphate hydrolases"/>
    <property type="match status" value="1"/>
</dbReference>
<dbReference type="InterPro" id="IPR027266">
    <property type="entry name" value="TrmE/GcvT-like"/>
</dbReference>
<evidence type="ECO:0000256" key="6">
    <source>
        <dbReference type="HAMAP-Rule" id="MF_00379"/>
    </source>
</evidence>
<dbReference type="Gene3D" id="1.20.120.430">
    <property type="entry name" value="tRNA modification GTPase MnmE domain 2"/>
    <property type="match status" value="1"/>
</dbReference>
<feature type="binding site" evidence="6">
    <location>
        <position position="263"/>
    </location>
    <ligand>
        <name>K(+)</name>
        <dbReference type="ChEBI" id="CHEBI:29103"/>
    </ligand>
</feature>
<proteinExistence type="inferred from homology"/>
<keyword evidence="5 6" id="KW-0342">GTP-binding</keyword>
<evidence type="ECO:0000259" key="8">
    <source>
        <dbReference type="PROSITE" id="PS51709"/>
    </source>
</evidence>